<feature type="region of interest" description="Disordered" evidence="5">
    <location>
        <begin position="438"/>
        <end position="501"/>
    </location>
</feature>
<dbReference type="Proteomes" id="UP000199181">
    <property type="component" value="Unassembled WGS sequence"/>
</dbReference>
<evidence type="ECO:0000256" key="1">
    <source>
        <dbReference type="ARBA" id="ARBA00022679"/>
    </source>
</evidence>
<organism evidence="7 8">
    <name type="scientific">Stigmatella erecta</name>
    <dbReference type="NCBI Taxonomy" id="83460"/>
    <lineage>
        <taxon>Bacteria</taxon>
        <taxon>Pseudomonadati</taxon>
        <taxon>Myxococcota</taxon>
        <taxon>Myxococcia</taxon>
        <taxon>Myxococcales</taxon>
        <taxon>Cystobacterineae</taxon>
        <taxon>Archangiaceae</taxon>
        <taxon>Stigmatella</taxon>
    </lineage>
</organism>
<feature type="compositionally biased region" description="Pro residues" evidence="5">
    <location>
        <begin position="465"/>
        <end position="476"/>
    </location>
</feature>
<dbReference type="Gene3D" id="1.10.510.10">
    <property type="entry name" value="Transferase(Phosphotransferase) domain 1"/>
    <property type="match status" value="1"/>
</dbReference>
<dbReference type="PANTHER" id="PTHR43289">
    <property type="entry name" value="MITOGEN-ACTIVATED PROTEIN KINASE KINASE KINASE 20-RELATED"/>
    <property type="match status" value="1"/>
</dbReference>
<evidence type="ECO:0000256" key="3">
    <source>
        <dbReference type="ARBA" id="ARBA00022777"/>
    </source>
</evidence>
<dbReference type="RefSeq" id="WP_093518164.1">
    <property type="nucleotide sequence ID" value="NZ_FOIJ01000003.1"/>
</dbReference>
<dbReference type="GO" id="GO:0005524">
    <property type="term" value="F:ATP binding"/>
    <property type="evidence" value="ECO:0007669"/>
    <property type="project" value="UniProtKB-KW"/>
</dbReference>
<dbReference type="InterPro" id="IPR008266">
    <property type="entry name" value="Tyr_kinase_AS"/>
</dbReference>
<name>A0A1I0FPW3_9BACT</name>
<dbReference type="Pfam" id="PF00069">
    <property type="entry name" value="Pkinase"/>
    <property type="match status" value="1"/>
</dbReference>
<dbReference type="PROSITE" id="PS50011">
    <property type="entry name" value="PROTEIN_KINASE_DOM"/>
    <property type="match status" value="1"/>
</dbReference>
<feature type="domain" description="Protein kinase" evidence="6">
    <location>
        <begin position="8"/>
        <end position="284"/>
    </location>
</feature>
<dbReference type="Gene3D" id="3.30.200.20">
    <property type="entry name" value="Phosphorylase Kinase, domain 1"/>
    <property type="match status" value="1"/>
</dbReference>
<keyword evidence="2" id="KW-0547">Nucleotide-binding</keyword>
<keyword evidence="4" id="KW-0067">ATP-binding</keyword>
<evidence type="ECO:0000313" key="8">
    <source>
        <dbReference type="Proteomes" id="UP000199181"/>
    </source>
</evidence>
<dbReference type="InterPro" id="IPR000719">
    <property type="entry name" value="Prot_kinase_dom"/>
</dbReference>
<dbReference type="EMBL" id="FOIJ01000003">
    <property type="protein sequence ID" value="SET60193.1"/>
    <property type="molecule type" value="Genomic_DNA"/>
</dbReference>
<dbReference type="AlphaFoldDB" id="A0A1I0FPW3"/>
<accession>A0A1I0FPW3</accession>
<feature type="compositionally biased region" description="Basic residues" evidence="5">
    <location>
        <begin position="485"/>
        <end position="497"/>
    </location>
</feature>
<sequence>MTQQVGKYQLIRKLATGGMAEVYLAKAAGPRGFEKTLVVKCILPHLAQEPSFVEMFLSEAMLAAQLSHTHIVQIFDFGEADGAYFLAMEYIDGPSLRTLIKRAAAQNLSLDPLVCARLVSQACEGLAFAHDFVDPATEQPLALIHRDVSPDNLLLSRQGSVKVVDFGIAKATGQTHKTESGVIKGKLSYMPPEQLRAKNLDRRVDVYALGVVLYELLTFRKPYVAASDVALMHAILYELPTPAVHYRPDLPVALQRILARAIDKDRDQRYPDCHAFQADLEDFILSGGRPVTGQQVAQLIQRATSGTGFPALNLSPAALPSPAPLPARERTPLGTHAKPQPPSEGATTRQERATFPEHTPTTQELSLTHPSSGTGLTEPHDRSRARPRWSLPAWKLPALVGGVLLAAGFGLVRFQQDAPEPDTASPPMVAAGGTPAAEPIIPPPPQPLTQAPPVAAPLAEDPAPAAEPAPSEPPASPLAMASPPARKRIARPAKAKRPAAGMGTLEVRSQPYAIVYVDGKEHGPTPLDQDLELPAGSYTMRLVIPDLAKTVTQQVKIEPGKKTNINFSP</sequence>
<evidence type="ECO:0000256" key="4">
    <source>
        <dbReference type="ARBA" id="ARBA00022840"/>
    </source>
</evidence>
<reference evidence="8" key="1">
    <citation type="submission" date="2016-10" db="EMBL/GenBank/DDBJ databases">
        <authorList>
            <person name="Varghese N."/>
            <person name="Submissions S."/>
        </authorList>
    </citation>
    <scope>NUCLEOTIDE SEQUENCE [LARGE SCALE GENOMIC DNA]</scope>
    <source>
        <strain evidence="8">DSM 16858</strain>
    </source>
</reference>
<keyword evidence="8" id="KW-1185">Reference proteome</keyword>
<protein>
    <submittedName>
        <fullName evidence="7">Serine/threonine protein kinase</fullName>
    </submittedName>
</protein>
<keyword evidence="7" id="KW-0723">Serine/threonine-protein kinase</keyword>
<feature type="compositionally biased region" description="Low complexity" evidence="5">
    <location>
        <begin position="448"/>
        <end position="464"/>
    </location>
</feature>
<feature type="compositionally biased region" description="Polar residues" evidence="5">
    <location>
        <begin position="359"/>
        <end position="375"/>
    </location>
</feature>
<evidence type="ECO:0000259" key="6">
    <source>
        <dbReference type="PROSITE" id="PS50011"/>
    </source>
</evidence>
<dbReference type="PANTHER" id="PTHR43289:SF6">
    <property type="entry name" value="SERINE_THREONINE-PROTEIN KINASE NEKL-3"/>
    <property type="match status" value="1"/>
</dbReference>
<evidence type="ECO:0000313" key="7">
    <source>
        <dbReference type="EMBL" id="SET60193.1"/>
    </source>
</evidence>
<dbReference type="InterPro" id="IPR011009">
    <property type="entry name" value="Kinase-like_dom_sf"/>
</dbReference>
<dbReference type="Pfam" id="PF08308">
    <property type="entry name" value="PEGA"/>
    <property type="match status" value="1"/>
</dbReference>
<dbReference type="PROSITE" id="PS00109">
    <property type="entry name" value="PROTEIN_KINASE_TYR"/>
    <property type="match status" value="1"/>
</dbReference>
<keyword evidence="1" id="KW-0808">Transferase</keyword>
<evidence type="ECO:0000256" key="2">
    <source>
        <dbReference type="ARBA" id="ARBA00022741"/>
    </source>
</evidence>
<dbReference type="CDD" id="cd14014">
    <property type="entry name" value="STKc_PknB_like"/>
    <property type="match status" value="1"/>
</dbReference>
<proteinExistence type="predicted"/>
<dbReference type="SUPFAM" id="SSF56112">
    <property type="entry name" value="Protein kinase-like (PK-like)"/>
    <property type="match status" value="1"/>
</dbReference>
<evidence type="ECO:0000256" key="5">
    <source>
        <dbReference type="SAM" id="MobiDB-lite"/>
    </source>
</evidence>
<dbReference type="GO" id="GO:0004674">
    <property type="term" value="F:protein serine/threonine kinase activity"/>
    <property type="evidence" value="ECO:0007669"/>
    <property type="project" value="UniProtKB-KW"/>
</dbReference>
<feature type="region of interest" description="Disordered" evidence="5">
    <location>
        <begin position="311"/>
        <end position="385"/>
    </location>
</feature>
<dbReference type="InterPro" id="IPR013229">
    <property type="entry name" value="PEGA"/>
</dbReference>
<keyword evidence="3 7" id="KW-0418">Kinase</keyword>
<gene>
    <name evidence="7" type="ORF">SAMN05443639_103504</name>
</gene>